<feature type="region of interest" description="Disordered" evidence="1">
    <location>
        <begin position="67"/>
        <end position="86"/>
    </location>
</feature>
<keyword evidence="3" id="KW-1185">Reference proteome</keyword>
<evidence type="ECO:0000313" key="3">
    <source>
        <dbReference type="Proteomes" id="UP000194577"/>
    </source>
</evidence>
<evidence type="ECO:0000313" key="2">
    <source>
        <dbReference type="EMBL" id="PHP53517.1"/>
    </source>
</evidence>
<evidence type="ECO:0000256" key="1">
    <source>
        <dbReference type="SAM" id="MobiDB-lite"/>
    </source>
</evidence>
<name>A0ABX4MDG5_9ACTO</name>
<dbReference type="Proteomes" id="UP000194577">
    <property type="component" value="Unassembled WGS sequence"/>
</dbReference>
<accession>A0ABX4MDG5</accession>
<dbReference type="EMBL" id="MTPX02000014">
    <property type="protein sequence ID" value="PHP53517.1"/>
    <property type="molecule type" value="Genomic_DNA"/>
</dbReference>
<proteinExistence type="predicted"/>
<evidence type="ECO:0008006" key="4">
    <source>
        <dbReference type="Google" id="ProtNLM"/>
    </source>
</evidence>
<dbReference type="RefSeq" id="WP_086615188.1">
    <property type="nucleotide sequence ID" value="NZ_MTPX02000014.1"/>
</dbReference>
<feature type="region of interest" description="Disordered" evidence="1">
    <location>
        <begin position="1"/>
        <end position="24"/>
    </location>
</feature>
<organism evidence="2 3">
    <name type="scientific">Actinomyces ruminis</name>
    <dbReference type="NCBI Taxonomy" id="1937003"/>
    <lineage>
        <taxon>Bacteria</taxon>
        <taxon>Bacillati</taxon>
        <taxon>Actinomycetota</taxon>
        <taxon>Actinomycetes</taxon>
        <taxon>Actinomycetales</taxon>
        <taxon>Actinomycetaceae</taxon>
        <taxon>Actinomyces</taxon>
    </lineage>
</organism>
<sequence>MTTEIGAGQHSISATLPTRKRRRPRTVREFMDDPAAWGALVAVMADAGDLALDSTALAHRMRPLLDQPPSAIAPELTPDPRFAPPGLRERIESVVNAATEEPR</sequence>
<protein>
    <recommendedName>
        <fullName evidence="4">Transcriptional regulator</fullName>
    </recommendedName>
</protein>
<reference evidence="2 3" key="1">
    <citation type="submission" date="2017-10" db="EMBL/GenBank/DDBJ databases">
        <title>Draft genome sequence of cellulolytic Actinomyces sp CtC72 isolated from cattle rumen fluid.</title>
        <authorList>
            <person name="Joshi A.J."/>
            <person name="Vasudevan G."/>
            <person name="Lanjekar V.B."/>
            <person name="Hivarkar S."/>
            <person name="Engineer A."/>
            <person name="Pore S.D."/>
            <person name="Dhakephalkar P.K."/>
            <person name="Dagar S."/>
        </authorList>
    </citation>
    <scope>NUCLEOTIDE SEQUENCE [LARGE SCALE GENOMIC DNA]</scope>
    <source>
        <strain evidence="3">CtC72</strain>
    </source>
</reference>
<comment type="caution">
    <text evidence="2">The sequence shown here is derived from an EMBL/GenBank/DDBJ whole genome shotgun (WGS) entry which is preliminary data.</text>
</comment>
<gene>
    <name evidence="2" type="ORF">BW737_001920</name>
</gene>